<dbReference type="CDD" id="cd09274">
    <property type="entry name" value="RNase_HI_RT_Ty3"/>
    <property type="match status" value="1"/>
</dbReference>
<reference evidence="7 8" key="2">
    <citation type="journal article" date="2010" name="Nucleic Acids Res.">
        <title>BeetleBase in 2010: revisions to provide comprehensive genomic information for Tribolium castaneum.</title>
        <authorList>
            <person name="Kim H.S."/>
            <person name="Murphy T."/>
            <person name="Xia J."/>
            <person name="Caragea D."/>
            <person name="Park Y."/>
            <person name="Beeman R.W."/>
            <person name="Lorenzen M.D."/>
            <person name="Butcher S."/>
            <person name="Manak J.R."/>
            <person name="Brown S.J."/>
        </authorList>
    </citation>
    <scope>GENOME REANNOTATION</scope>
    <source>
        <strain evidence="7 8">Georgia GA2</strain>
    </source>
</reference>
<dbReference type="Pfam" id="PF17921">
    <property type="entry name" value="Integrase_H2C2"/>
    <property type="match status" value="1"/>
</dbReference>
<dbReference type="GO" id="GO:0015074">
    <property type="term" value="P:DNA integration"/>
    <property type="evidence" value="ECO:0007669"/>
    <property type="project" value="InterPro"/>
</dbReference>
<evidence type="ECO:0000256" key="1">
    <source>
        <dbReference type="ARBA" id="ARBA00012493"/>
    </source>
</evidence>
<name>D7EKH6_TRICA</name>
<dbReference type="InterPro" id="IPR036397">
    <property type="entry name" value="RNaseH_sf"/>
</dbReference>
<keyword evidence="2" id="KW-0808">Transferase</keyword>
<dbReference type="Pfam" id="PF17919">
    <property type="entry name" value="RT_RNaseH_2"/>
    <property type="match status" value="1"/>
</dbReference>
<keyword evidence="3" id="KW-0540">Nuclease</keyword>
<evidence type="ECO:0000313" key="7">
    <source>
        <dbReference type="EMBL" id="EFA13158.1"/>
    </source>
</evidence>
<dbReference type="GO" id="GO:0004519">
    <property type="term" value="F:endonuclease activity"/>
    <property type="evidence" value="ECO:0007669"/>
    <property type="project" value="UniProtKB-KW"/>
</dbReference>
<sequence>MLIGEEQRKAFLKLKEDLVTIKTLGYYDPDDRTQVIDDASPVGLGAILIQYDNKGSRIIAHGNKSLTDSEKRYCQTEKEALALVWSIEHFKIYLYGKKFELVTDHKPLQPQEQLFNEEEYIQQLVEYARPRAVTLHEIDKKSFSDTDIQKVKQGLFQNIWDDTVLGLKAFASELCFFKNILLRGNKIVIPNDLKPAVLQAAHEGHSGIVAMKKRLRTKVWWPKIDYDAERLAKTCHGCTLVSAPNPPQPMKRRELPLAPWIDVAVDYMGPLPSGDYLFVVVDYYSRYKEIKIMRNITAASTIKVLQEIFYRLGFPVSLTADNGKQLISEYLKRFCESFDILLATTKRRSGKTKQRYS</sequence>
<dbReference type="OMA" id="EHINFIA"/>
<dbReference type="EC" id="2.7.7.49" evidence="1"/>
<dbReference type="HOGENOM" id="CLU_776913_0_0_1"/>
<evidence type="ECO:0000313" key="8">
    <source>
        <dbReference type="Proteomes" id="UP000007266"/>
    </source>
</evidence>
<dbReference type="Gene3D" id="3.30.420.10">
    <property type="entry name" value="Ribonuclease H-like superfamily/Ribonuclease H"/>
    <property type="match status" value="1"/>
</dbReference>
<dbReference type="GO" id="GO:0042575">
    <property type="term" value="C:DNA polymerase complex"/>
    <property type="evidence" value="ECO:0007669"/>
    <property type="project" value="UniProtKB-ARBA"/>
</dbReference>
<dbReference type="InterPro" id="IPR043502">
    <property type="entry name" value="DNA/RNA_pol_sf"/>
</dbReference>
<dbReference type="InParanoid" id="D7EKH6"/>
<evidence type="ECO:0000256" key="4">
    <source>
        <dbReference type="ARBA" id="ARBA00022759"/>
    </source>
</evidence>
<dbReference type="PhylomeDB" id="D7EKH6"/>
<dbReference type="SUPFAM" id="SSF56672">
    <property type="entry name" value="DNA/RNA polymerases"/>
    <property type="match status" value="1"/>
</dbReference>
<keyword evidence="2" id="KW-0548">Nucleotidyltransferase</keyword>
<dbReference type="FunFam" id="3.10.20.370:FF:000001">
    <property type="entry name" value="Retrovirus-related Pol polyprotein from transposon 17.6-like protein"/>
    <property type="match status" value="1"/>
</dbReference>
<dbReference type="PROSITE" id="PS50994">
    <property type="entry name" value="INTEGRASE"/>
    <property type="match status" value="1"/>
</dbReference>
<gene>
    <name evidence="7" type="primary">GLEAN_06955</name>
    <name evidence="7" type="ORF">TcasGA2_TC006955</name>
</gene>
<feature type="domain" description="Integrase catalytic" evidence="6">
    <location>
        <begin position="255"/>
        <end position="357"/>
    </location>
</feature>
<evidence type="ECO:0000256" key="3">
    <source>
        <dbReference type="ARBA" id="ARBA00022722"/>
    </source>
</evidence>
<organism evidence="7 8">
    <name type="scientific">Tribolium castaneum</name>
    <name type="common">Red flour beetle</name>
    <dbReference type="NCBI Taxonomy" id="7070"/>
    <lineage>
        <taxon>Eukaryota</taxon>
        <taxon>Metazoa</taxon>
        <taxon>Ecdysozoa</taxon>
        <taxon>Arthropoda</taxon>
        <taxon>Hexapoda</taxon>
        <taxon>Insecta</taxon>
        <taxon>Pterygota</taxon>
        <taxon>Neoptera</taxon>
        <taxon>Endopterygota</taxon>
        <taxon>Coleoptera</taxon>
        <taxon>Polyphaga</taxon>
        <taxon>Cucujiformia</taxon>
        <taxon>Tenebrionidae</taxon>
        <taxon>Tenebrionidae incertae sedis</taxon>
        <taxon>Tribolium</taxon>
    </lineage>
</organism>
<keyword evidence="4" id="KW-0255">Endonuclease</keyword>
<dbReference type="AlphaFoldDB" id="D7EKH6"/>
<dbReference type="FunFam" id="3.30.420.10:FF:000489">
    <property type="match status" value="1"/>
</dbReference>
<dbReference type="EMBL" id="KQ971357">
    <property type="protein sequence ID" value="EFA13158.1"/>
    <property type="molecule type" value="Genomic_DNA"/>
</dbReference>
<proteinExistence type="predicted"/>
<evidence type="ECO:0000259" key="6">
    <source>
        <dbReference type="PROSITE" id="PS50994"/>
    </source>
</evidence>
<dbReference type="InterPro" id="IPR001584">
    <property type="entry name" value="Integrase_cat-core"/>
</dbReference>
<reference evidence="7 8" key="1">
    <citation type="journal article" date="2008" name="Nature">
        <title>The genome of the model beetle and pest Tribolium castaneum.</title>
        <authorList>
            <consortium name="Tribolium Genome Sequencing Consortium"/>
            <person name="Richards S."/>
            <person name="Gibbs R.A."/>
            <person name="Weinstock G.M."/>
            <person name="Brown S.J."/>
            <person name="Denell R."/>
            <person name="Beeman R.W."/>
            <person name="Gibbs R."/>
            <person name="Beeman R.W."/>
            <person name="Brown S.J."/>
            <person name="Bucher G."/>
            <person name="Friedrich M."/>
            <person name="Grimmelikhuijzen C.J."/>
            <person name="Klingler M."/>
            <person name="Lorenzen M."/>
            <person name="Richards S."/>
            <person name="Roth S."/>
            <person name="Schroder R."/>
            <person name="Tautz D."/>
            <person name="Zdobnov E.M."/>
            <person name="Muzny D."/>
            <person name="Gibbs R.A."/>
            <person name="Weinstock G.M."/>
            <person name="Attaway T."/>
            <person name="Bell S."/>
            <person name="Buhay C.J."/>
            <person name="Chandrabose M.N."/>
            <person name="Chavez D."/>
            <person name="Clerk-Blankenburg K.P."/>
            <person name="Cree A."/>
            <person name="Dao M."/>
            <person name="Davis C."/>
            <person name="Chacko J."/>
            <person name="Dinh H."/>
            <person name="Dugan-Rocha S."/>
            <person name="Fowler G."/>
            <person name="Garner T.T."/>
            <person name="Garnes J."/>
            <person name="Gnirke A."/>
            <person name="Hawes A."/>
            <person name="Hernandez J."/>
            <person name="Hines S."/>
            <person name="Holder M."/>
            <person name="Hume J."/>
            <person name="Jhangiani S.N."/>
            <person name="Joshi V."/>
            <person name="Khan Z.M."/>
            <person name="Jackson L."/>
            <person name="Kovar C."/>
            <person name="Kowis A."/>
            <person name="Lee S."/>
            <person name="Lewis L.R."/>
            <person name="Margolis J."/>
            <person name="Morgan M."/>
            <person name="Nazareth L.V."/>
            <person name="Nguyen N."/>
            <person name="Okwuonu G."/>
            <person name="Parker D."/>
            <person name="Richards S."/>
            <person name="Ruiz S.J."/>
            <person name="Santibanez J."/>
            <person name="Savard J."/>
            <person name="Scherer S.E."/>
            <person name="Schneider B."/>
            <person name="Sodergren E."/>
            <person name="Tautz D."/>
            <person name="Vattahil S."/>
            <person name="Villasana D."/>
            <person name="White C.S."/>
            <person name="Wright R."/>
            <person name="Park Y."/>
            <person name="Beeman R.W."/>
            <person name="Lord J."/>
            <person name="Oppert B."/>
            <person name="Lorenzen M."/>
            <person name="Brown S."/>
            <person name="Wang L."/>
            <person name="Savard J."/>
            <person name="Tautz D."/>
            <person name="Richards S."/>
            <person name="Weinstock G."/>
            <person name="Gibbs R.A."/>
            <person name="Liu Y."/>
            <person name="Worley K."/>
            <person name="Weinstock G."/>
            <person name="Elsik C.G."/>
            <person name="Reese J.T."/>
            <person name="Elhaik E."/>
            <person name="Landan G."/>
            <person name="Graur D."/>
            <person name="Arensburger P."/>
            <person name="Atkinson P."/>
            <person name="Beeman R.W."/>
            <person name="Beidler J."/>
            <person name="Brown S.J."/>
            <person name="Demuth J.P."/>
            <person name="Drury D.W."/>
            <person name="Du Y.Z."/>
            <person name="Fujiwara H."/>
            <person name="Lorenzen M."/>
            <person name="Maselli V."/>
            <person name="Osanai M."/>
            <person name="Park Y."/>
            <person name="Robertson H.M."/>
            <person name="Tu Z."/>
            <person name="Wang J.J."/>
            <person name="Wang S."/>
            <person name="Richards S."/>
            <person name="Song H."/>
            <person name="Zhang L."/>
            <person name="Sodergren E."/>
            <person name="Werner D."/>
            <person name="Stanke M."/>
            <person name="Morgenstern B."/>
            <person name="Solovyev V."/>
            <person name="Kosarev P."/>
            <person name="Brown G."/>
            <person name="Chen H.C."/>
            <person name="Ermolaeva O."/>
            <person name="Hlavina W."/>
            <person name="Kapustin Y."/>
            <person name="Kiryutin B."/>
            <person name="Kitts P."/>
            <person name="Maglott D."/>
            <person name="Pruitt K."/>
            <person name="Sapojnikov V."/>
            <person name="Souvorov A."/>
            <person name="Mackey A.J."/>
            <person name="Waterhouse R.M."/>
            <person name="Wyder S."/>
            <person name="Zdobnov E.M."/>
            <person name="Zdobnov E.M."/>
            <person name="Wyder S."/>
            <person name="Kriventseva E.V."/>
            <person name="Kadowaki T."/>
            <person name="Bork P."/>
            <person name="Aranda M."/>
            <person name="Bao R."/>
            <person name="Beermann A."/>
            <person name="Berns N."/>
            <person name="Bolognesi R."/>
            <person name="Bonneton F."/>
            <person name="Bopp D."/>
            <person name="Brown S.J."/>
            <person name="Bucher G."/>
            <person name="Butts T."/>
            <person name="Chaumot A."/>
            <person name="Denell R.E."/>
            <person name="Ferrier D.E."/>
            <person name="Friedrich M."/>
            <person name="Gordon C.M."/>
            <person name="Jindra M."/>
            <person name="Klingler M."/>
            <person name="Lan Q."/>
            <person name="Lattorff H.M."/>
            <person name="Laudet V."/>
            <person name="von Levetsow C."/>
            <person name="Liu Z."/>
            <person name="Lutz R."/>
            <person name="Lynch J.A."/>
            <person name="da Fonseca R.N."/>
            <person name="Posnien N."/>
            <person name="Reuter R."/>
            <person name="Roth S."/>
            <person name="Savard J."/>
            <person name="Schinko J.B."/>
            <person name="Schmitt C."/>
            <person name="Schoppmeier M."/>
            <person name="Schroder R."/>
            <person name="Shippy T.D."/>
            <person name="Simonnet F."/>
            <person name="Marques-Souza H."/>
            <person name="Tautz D."/>
            <person name="Tomoyasu Y."/>
            <person name="Trauner J."/>
            <person name="Van der Zee M."/>
            <person name="Vervoort M."/>
            <person name="Wittkopp N."/>
            <person name="Wimmer E.A."/>
            <person name="Yang X."/>
            <person name="Jones A.K."/>
            <person name="Sattelle D.B."/>
            <person name="Ebert P.R."/>
            <person name="Nelson D."/>
            <person name="Scott J.G."/>
            <person name="Beeman R.W."/>
            <person name="Muthukrishnan S."/>
            <person name="Kramer K.J."/>
            <person name="Arakane Y."/>
            <person name="Beeman R.W."/>
            <person name="Zhu Q."/>
            <person name="Hogenkamp D."/>
            <person name="Dixit R."/>
            <person name="Oppert B."/>
            <person name="Jiang H."/>
            <person name="Zou Z."/>
            <person name="Marshall J."/>
            <person name="Elpidina E."/>
            <person name="Vinokurov K."/>
            <person name="Oppert C."/>
            <person name="Zou Z."/>
            <person name="Evans J."/>
            <person name="Lu Z."/>
            <person name="Zhao P."/>
            <person name="Sumathipala N."/>
            <person name="Altincicek B."/>
            <person name="Vilcinskas A."/>
            <person name="Williams M."/>
            <person name="Hultmark D."/>
            <person name="Hetru C."/>
            <person name="Jiang H."/>
            <person name="Grimmelikhuijzen C.J."/>
            <person name="Hauser F."/>
            <person name="Cazzamali G."/>
            <person name="Williamson M."/>
            <person name="Park Y."/>
            <person name="Li B."/>
            <person name="Tanaka Y."/>
            <person name="Predel R."/>
            <person name="Neupert S."/>
            <person name="Schachtner J."/>
            <person name="Verleyen P."/>
            <person name="Raible F."/>
            <person name="Bork P."/>
            <person name="Friedrich M."/>
            <person name="Walden K.K."/>
            <person name="Robertson H.M."/>
            <person name="Angeli S."/>
            <person name="Foret S."/>
            <person name="Bucher G."/>
            <person name="Schuetz S."/>
            <person name="Maleszka R."/>
            <person name="Wimmer E.A."/>
            <person name="Beeman R.W."/>
            <person name="Lorenzen M."/>
            <person name="Tomoyasu Y."/>
            <person name="Miller S.C."/>
            <person name="Grossmann D."/>
            <person name="Bucher G."/>
        </authorList>
    </citation>
    <scope>NUCLEOTIDE SEQUENCE [LARGE SCALE GENOMIC DNA]</scope>
    <source>
        <strain evidence="7 8">Georgia GA2</strain>
    </source>
</reference>
<dbReference type="Proteomes" id="UP000007266">
    <property type="component" value="Linkage group 8"/>
</dbReference>
<dbReference type="Gene3D" id="1.10.340.70">
    <property type="match status" value="1"/>
</dbReference>
<dbReference type="InterPro" id="IPR041577">
    <property type="entry name" value="RT_RNaseH_2"/>
</dbReference>
<dbReference type="InterPro" id="IPR041588">
    <property type="entry name" value="Integrase_H2C2"/>
</dbReference>
<evidence type="ECO:0000256" key="2">
    <source>
        <dbReference type="ARBA" id="ARBA00022695"/>
    </source>
</evidence>
<protein>
    <recommendedName>
        <fullName evidence="1">RNA-directed DNA polymerase</fullName>
        <ecNumber evidence="1">2.7.7.49</ecNumber>
    </recommendedName>
</protein>
<dbReference type="GO" id="GO:0003676">
    <property type="term" value="F:nucleic acid binding"/>
    <property type="evidence" value="ECO:0007669"/>
    <property type="project" value="InterPro"/>
</dbReference>
<dbReference type="STRING" id="7070.D7EKH6"/>
<dbReference type="PANTHER" id="PTHR37984:SF11">
    <property type="entry name" value="INTEGRASE CATALYTIC DOMAIN-CONTAINING PROTEIN"/>
    <property type="match status" value="1"/>
</dbReference>
<evidence type="ECO:0000256" key="5">
    <source>
        <dbReference type="ARBA" id="ARBA00022918"/>
    </source>
</evidence>
<dbReference type="InterPro" id="IPR012337">
    <property type="entry name" value="RNaseH-like_sf"/>
</dbReference>
<accession>D7EKH6</accession>
<dbReference type="eggNOG" id="KOG0017">
    <property type="taxonomic scope" value="Eukaryota"/>
</dbReference>
<keyword evidence="4" id="KW-0378">Hydrolase</keyword>
<dbReference type="SUPFAM" id="SSF53098">
    <property type="entry name" value="Ribonuclease H-like"/>
    <property type="match status" value="1"/>
</dbReference>
<dbReference type="PANTHER" id="PTHR37984">
    <property type="entry name" value="PROTEIN CBG26694"/>
    <property type="match status" value="1"/>
</dbReference>
<dbReference type="InterPro" id="IPR050951">
    <property type="entry name" value="Retrovirus_Pol_polyprotein"/>
</dbReference>
<dbReference type="Pfam" id="PF00665">
    <property type="entry name" value="rve"/>
    <property type="match status" value="1"/>
</dbReference>
<dbReference type="GO" id="GO:0003964">
    <property type="term" value="F:RNA-directed DNA polymerase activity"/>
    <property type="evidence" value="ECO:0007669"/>
    <property type="project" value="UniProtKB-KW"/>
</dbReference>
<keyword evidence="8" id="KW-1185">Reference proteome</keyword>
<keyword evidence="5" id="KW-0695">RNA-directed DNA polymerase</keyword>